<dbReference type="InterPro" id="IPR014710">
    <property type="entry name" value="RmlC-like_jellyroll"/>
</dbReference>
<accession>A0A8J9T816</accession>
<evidence type="ECO:0008006" key="2">
    <source>
        <dbReference type="Google" id="ProtNLM"/>
    </source>
</evidence>
<dbReference type="InterPro" id="IPR009297">
    <property type="entry name" value="DUF952"/>
</dbReference>
<dbReference type="SUPFAM" id="SSF51182">
    <property type="entry name" value="RmlC-like cupins"/>
    <property type="match status" value="1"/>
</dbReference>
<organism evidence="1">
    <name type="scientific">Phaeodactylum tricornutum</name>
    <name type="common">Diatom</name>
    <dbReference type="NCBI Taxonomy" id="2850"/>
    <lineage>
        <taxon>Eukaryota</taxon>
        <taxon>Sar</taxon>
        <taxon>Stramenopiles</taxon>
        <taxon>Ochrophyta</taxon>
        <taxon>Bacillariophyta</taxon>
        <taxon>Bacillariophyceae</taxon>
        <taxon>Bacillariophycidae</taxon>
        <taxon>Naviculales</taxon>
        <taxon>Phaeodactylaceae</taxon>
        <taxon>Phaeodactylum</taxon>
    </lineage>
</organism>
<evidence type="ECO:0000313" key="1">
    <source>
        <dbReference type="EMBL" id="CAG9294369.1"/>
    </source>
</evidence>
<proteinExistence type="predicted"/>
<sequence length="289" mass="32063">MPKLVGKSTRVVEHDGLTIDELAGNVASKEDTLSVARVFVANPTSEPWLTLDYDEWLCVLKGKVELHSETNGQTSVLTVLAGETVFVSKGERFRPVFPVGDTEYIPVCIPAFKPERCIREEDGCSDVAANLRMLHGTVSSESSAPADMSTDHVDQLYHMCQKSLWDEAFASGKAYFPPTFEADGYFTHATSVPSRLIQTANHFYTATIGDWICLELSNEALKNVGITTRYEEPKPVGELDTGKDWTDWRCPHIFGGIPTQLSGFVCKTYPMKRNEQGKFLSIDGLVDEE</sequence>
<protein>
    <recommendedName>
        <fullName evidence="2">Cupin</fullName>
    </recommendedName>
</protein>
<reference evidence="1" key="1">
    <citation type="submission" date="2022-02" db="EMBL/GenBank/DDBJ databases">
        <authorList>
            <person name="Giguere J D."/>
        </authorList>
    </citation>
    <scope>NUCLEOTIDE SEQUENCE</scope>
    <source>
        <strain evidence="1">CCAP 1055/1</strain>
    </source>
</reference>
<dbReference type="InterPro" id="IPR011051">
    <property type="entry name" value="RmlC_Cupin_sf"/>
</dbReference>
<name>A0A8J9T816_PHATR</name>
<dbReference type="Proteomes" id="UP000836788">
    <property type="component" value="Chromosome 9"/>
</dbReference>
<dbReference type="Gene3D" id="3.20.170.20">
    <property type="entry name" value="Protein of unknown function DUF952"/>
    <property type="match status" value="1"/>
</dbReference>
<dbReference type="Gene3D" id="2.60.120.10">
    <property type="entry name" value="Jelly Rolls"/>
    <property type="match status" value="1"/>
</dbReference>
<dbReference type="EMBL" id="OU594950">
    <property type="protein sequence ID" value="CAG9294369.1"/>
    <property type="molecule type" value="Genomic_DNA"/>
</dbReference>
<dbReference type="AlphaFoldDB" id="A0A8J9T816"/>
<gene>
    <name evidence="1" type="ORF">PTTT1_LOCUS54468</name>
</gene>
<dbReference type="Pfam" id="PF06108">
    <property type="entry name" value="DUF952"/>
    <property type="match status" value="1"/>
</dbReference>
<dbReference type="OMA" id="ADGHYTH"/>